<protein>
    <submittedName>
        <fullName evidence="6">Uncharacterized protein</fullName>
    </submittedName>
</protein>
<keyword evidence="7" id="KW-1185">Reference proteome</keyword>
<proteinExistence type="predicted"/>
<dbReference type="GO" id="GO:0042151">
    <property type="term" value="C:nematocyst"/>
    <property type="evidence" value="ECO:0007669"/>
    <property type="project" value="UniProtKB-SubCell"/>
</dbReference>
<keyword evidence="3" id="KW-1052">Target cell membrane</keyword>
<dbReference type="PANTHER" id="PTHR40388:SF1">
    <property type="entry name" value="BRYOPORIN"/>
    <property type="match status" value="1"/>
</dbReference>
<reference evidence="6 7" key="1">
    <citation type="journal article" date="2018" name="Nat. Ecol. Evol.">
        <title>Shark genomes provide insights into elasmobranch evolution and the origin of vertebrates.</title>
        <authorList>
            <person name="Hara Y"/>
            <person name="Yamaguchi K"/>
            <person name="Onimaru K"/>
            <person name="Kadota M"/>
            <person name="Koyanagi M"/>
            <person name="Keeley SD"/>
            <person name="Tatsumi K"/>
            <person name="Tanaka K"/>
            <person name="Motone F"/>
            <person name="Kageyama Y"/>
            <person name="Nozu R"/>
            <person name="Adachi N"/>
            <person name="Nishimura O"/>
            <person name="Nakagawa R"/>
            <person name="Tanegashima C"/>
            <person name="Kiyatake I"/>
            <person name="Matsumoto R"/>
            <person name="Murakumo K"/>
            <person name="Nishida K"/>
            <person name="Terakita A"/>
            <person name="Kuratani S"/>
            <person name="Sato K"/>
            <person name="Hyodo S Kuraku.S."/>
        </authorList>
    </citation>
    <scope>NUCLEOTIDE SEQUENCE [LARGE SCALE GENOMIC DNA]</scope>
</reference>
<keyword evidence="4" id="KW-0472">Membrane</keyword>
<dbReference type="PANTHER" id="PTHR40388">
    <property type="entry name" value="BRYOPORIN"/>
    <property type="match status" value="1"/>
</dbReference>
<dbReference type="Proteomes" id="UP000288216">
    <property type="component" value="Unassembled WGS sequence"/>
</dbReference>
<dbReference type="OrthoDB" id="6132998at2759"/>
<comment type="caution">
    <text evidence="6">The sequence shown here is derived from an EMBL/GenBank/DDBJ whole genome shotgun (WGS) entry which is preliminary data.</text>
</comment>
<evidence type="ECO:0000313" key="6">
    <source>
        <dbReference type="EMBL" id="GCB61345.1"/>
    </source>
</evidence>
<sequence length="208" mass="23098">MTKATARESRKWTPSSGLREIGPALQARMATPIEEMIRTIDSNIIVGIEITNSSKHCDLTSAATFAECGVVQSPPPPTIPKDKKGTCVFIKTPFSLYGSAGVLSYDFGDHQISLLFSNPLDCMKYDTEFALHIPDTKTMTNRDLYNKMYTQLHESSSFTKTAVGRGNRALQLNKEGMEISATMSNVHYKAVIKLEVRDHFSSPYKPNN</sequence>
<dbReference type="InterPro" id="IPR015926">
    <property type="entry name" value="Cytolysin/lectin"/>
</dbReference>
<dbReference type="SUPFAM" id="SSF63724">
    <property type="entry name" value="Cytolysin/lectin"/>
    <property type="match status" value="1"/>
</dbReference>
<dbReference type="EMBL" id="BFAA01001176">
    <property type="protein sequence ID" value="GCB61345.1"/>
    <property type="molecule type" value="Genomic_DNA"/>
</dbReference>
<comment type="subcellular location">
    <subcellularLocation>
        <location evidence="2">Nematocyst</location>
    </subcellularLocation>
    <subcellularLocation>
        <location evidence="1">Target cell membrane</location>
    </subcellularLocation>
</comment>
<dbReference type="OMA" id="VPFDYNF"/>
<dbReference type="InterPro" id="IPR050677">
    <property type="entry name" value="Actinoporin_PFT"/>
</dbReference>
<dbReference type="Gene3D" id="2.60.270.20">
    <property type="entry name" value="Cytolysin/lectin"/>
    <property type="match status" value="1"/>
</dbReference>
<evidence type="ECO:0000256" key="1">
    <source>
        <dbReference type="ARBA" id="ARBA00004175"/>
    </source>
</evidence>
<evidence type="ECO:0000256" key="5">
    <source>
        <dbReference type="ARBA" id="ARBA00023331"/>
    </source>
</evidence>
<keyword evidence="4" id="KW-1053">Target membrane</keyword>
<evidence type="ECO:0000256" key="2">
    <source>
        <dbReference type="ARBA" id="ARBA00004532"/>
    </source>
</evidence>
<accession>A0A401NKF7</accession>
<evidence type="ECO:0000313" key="7">
    <source>
        <dbReference type="Proteomes" id="UP000288216"/>
    </source>
</evidence>
<dbReference type="AlphaFoldDB" id="A0A401NKF7"/>
<name>A0A401NKF7_SCYTO</name>
<evidence type="ECO:0000256" key="4">
    <source>
        <dbReference type="ARBA" id="ARBA00023298"/>
    </source>
</evidence>
<evidence type="ECO:0000256" key="3">
    <source>
        <dbReference type="ARBA" id="ARBA00022537"/>
    </source>
</evidence>
<organism evidence="6 7">
    <name type="scientific">Scyliorhinus torazame</name>
    <name type="common">Cloudy catshark</name>
    <name type="synonym">Catulus torazame</name>
    <dbReference type="NCBI Taxonomy" id="75743"/>
    <lineage>
        <taxon>Eukaryota</taxon>
        <taxon>Metazoa</taxon>
        <taxon>Chordata</taxon>
        <taxon>Craniata</taxon>
        <taxon>Vertebrata</taxon>
        <taxon>Chondrichthyes</taxon>
        <taxon>Elasmobranchii</taxon>
        <taxon>Galeomorphii</taxon>
        <taxon>Galeoidea</taxon>
        <taxon>Carcharhiniformes</taxon>
        <taxon>Scyliorhinidae</taxon>
        <taxon>Scyliorhinus</taxon>
    </lineage>
</organism>
<dbReference type="GO" id="GO:0044218">
    <property type="term" value="C:other organism cell membrane"/>
    <property type="evidence" value="ECO:0007669"/>
    <property type="project" value="UniProtKB-KW"/>
</dbReference>
<gene>
    <name evidence="6" type="ORF">scyTo_0004077</name>
</gene>
<keyword evidence="5" id="KW-0166">Nematocyst</keyword>